<dbReference type="InterPro" id="IPR009799">
    <property type="entry name" value="EthD_dom"/>
</dbReference>
<dbReference type="PANTHER" id="PTHR40260">
    <property type="entry name" value="BLR8190 PROTEIN"/>
    <property type="match status" value="1"/>
</dbReference>
<protein>
    <submittedName>
        <fullName evidence="2">Uncharacterized protein (TIGR02118 family)</fullName>
    </submittedName>
</protein>
<dbReference type="Proteomes" id="UP000295263">
    <property type="component" value="Unassembled WGS sequence"/>
</dbReference>
<proteinExistence type="predicted"/>
<dbReference type="PANTHER" id="PTHR40260:SF2">
    <property type="entry name" value="BLR8190 PROTEIN"/>
    <property type="match status" value="1"/>
</dbReference>
<dbReference type="SUPFAM" id="SSF54909">
    <property type="entry name" value="Dimeric alpha+beta barrel"/>
    <property type="match status" value="1"/>
</dbReference>
<comment type="caution">
    <text evidence="2">The sequence shown here is derived from an EMBL/GenBank/DDBJ whole genome shotgun (WGS) entry which is preliminary data.</text>
</comment>
<feature type="domain" description="EthD" evidence="1">
    <location>
        <begin position="23"/>
        <end position="94"/>
    </location>
</feature>
<sequence length="105" mass="11858">MNTENTQVVIYVSYQGRAEDRFDRQYYVDGHLPLVMKLWAKYGLLSVAAFFPLREQAGTLAICECIFRDEAAVAAVFSSPEVAEVMADVPLFTDIPPVRMRARPL</sequence>
<name>A0ABD7QS78_RAOOR</name>
<evidence type="ECO:0000313" key="3">
    <source>
        <dbReference type="Proteomes" id="UP000295263"/>
    </source>
</evidence>
<accession>A0ABD7QS78</accession>
<dbReference type="EMBL" id="SLYQ01000001">
    <property type="protein sequence ID" value="TCQ77434.1"/>
    <property type="molecule type" value="Genomic_DNA"/>
</dbReference>
<organism evidence="2 3">
    <name type="scientific">Raoultella ornithinolytica</name>
    <name type="common">Klebsiella ornithinolytica</name>
    <dbReference type="NCBI Taxonomy" id="54291"/>
    <lineage>
        <taxon>Bacteria</taxon>
        <taxon>Pseudomonadati</taxon>
        <taxon>Pseudomonadota</taxon>
        <taxon>Gammaproteobacteria</taxon>
        <taxon>Enterobacterales</taxon>
        <taxon>Enterobacteriaceae</taxon>
        <taxon>Klebsiella/Raoultella group</taxon>
        <taxon>Raoultella</taxon>
    </lineage>
</organism>
<dbReference type="RefSeq" id="WP_123707346.1">
    <property type="nucleotide sequence ID" value="NZ_SLYQ01000001.1"/>
</dbReference>
<dbReference type="AlphaFoldDB" id="A0ABD7QS78"/>
<gene>
    <name evidence="2" type="ORF">EC841_1011256</name>
</gene>
<dbReference type="Gene3D" id="3.30.70.100">
    <property type="match status" value="1"/>
</dbReference>
<dbReference type="InterPro" id="IPR011008">
    <property type="entry name" value="Dimeric_a/b-barrel"/>
</dbReference>
<dbReference type="Pfam" id="PF07110">
    <property type="entry name" value="EthD"/>
    <property type="match status" value="1"/>
</dbReference>
<reference evidence="2 3" key="1">
    <citation type="submission" date="2019-03" db="EMBL/GenBank/DDBJ databases">
        <title>Genomic analyses of the natural microbiome of Caenorhabditis elegans.</title>
        <authorList>
            <person name="Samuel B."/>
        </authorList>
    </citation>
    <scope>NUCLEOTIDE SEQUENCE [LARGE SCALE GENOMIC DNA]</scope>
    <source>
        <strain evidence="2 3">JUb54</strain>
    </source>
</reference>
<evidence type="ECO:0000259" key="1">
    <source>
        <dbReference type="Pfam" id="PF07110"/>
    </source>
</evidence>
<evidence type="ECO:0000313" key="2">
    <source>
        <dbReference type="EMBL" id="TCQ77434.1"/>
    </source>
</evidence>
<dbReference type="NCBIfam" id="TIGR02118">
    <property type="entry name" value="EthD family reductase"/>
    <property type="match status" value="1"/>
</dbReference>